<sequence>MAGMVVTALRDGYGIADPGEFRYRAWNEKKGNDPFDLPRLGLPREKPRKAKLFDGEDLDGRPYVSRPPVDAAERERLLEYLRKAPIVLAARGFDADRLEPGGHKDVPMAFHTDGEWVWPGAVGYYLRKHDVAPEPDLVDHVRRMDFQLPEVDERARAAALSVITGPKGAAPARPADQTVRRSTPDRPSGGRSTAPDRRPTPSAGAADEENSIEPLPGEPPLSLLRDRRVVGLPVDAEVDRHGDPDGNFTYAVRTPFERRSWPVEWADRPYHVYRLRRPLRVLTGVAVPWFDQPGGGIAYVLPSSVADLLADGTLTEVTGDR</sequence>
<proteinExistence type="predicted"/>
<dbReference type="PANTHER" id="PTHR42059:SF1">
    <property type="entry name" value="TNT DOMAIN-CONTAINING PROTEIN"/>
    <property type="match status" value="1"/>
</dbReference>
<dbReference type="EMBL" id="JABVEC010000024">
    <property type="protein sequence ID" value="MBC6469161.1"/>
    <property type="molecule type" value="Genomic_DNA"/>
</dbReference>
<evidence type="ECO:0000313" key="4">
    <source>
        <dbReference type="Proteomes" id="UP000805614"/>
    </source>
</evidence>
<gene>
    <name evidence="3" type="ORF">HKK74_27235</name>
</gene>
<evidence type="ECO:0000256" key="1">
    <source>
        <dbReference type="SAM" id="MobiDB-lite"/>
    </source>
</evidence>
<comment type="caution">
    <text evidence="3">The sequence shown here is derived from an EMBL/GenBank/DDBJ whole genome shotgun (WGS) entry which is preliminary data.</text>
</comment>
<feature type="domain" description="TNT" evidence="2">
    <location>
        <begin position="232"/>
        <end position="317"/>
    </location>
</feature>
<keyword evidence="4" id="KW-1185">Reference proteome</keyword>
<dbReference type="Proteomes" id="UP000805614">
    <property type="component" value="Unassembled WGS sequence"/>
</dbReference>
<dbReference type="InterPro" id="IPR025331">
    <property type="entry name" value="TNT"/>
</dbReference>
<dbReference type="InterPro" id="IPR053024">
    <property type="entry name" value="Fungal_surface_NADase"/>
</dbReference>
<dbReference type="PANTHER" id="PTHR42059">
    <property type="entry name" value="TNT DOMAIN-CONTAINING PROTEIN"/>
    <property type="match status" value="1"/>
</dbReference>
<protein>
    <submittedName>
        <fullName evidence="3">TNT domain-containing protein</fullName>
    </submittedName>
</protein>
<accession>A0ABR7LWK1</accession>
<evidence type="ECO:0000259" key="2">
    <source>
        <dbReference type="Pfam" id="PF14021"/>
    </source>
</evidence>
<organism evidence="3 4">
    <name type="scientific">Actinomadura alba</name>
    <dbReference type="NCBI Taxonomy" id="406431"/>
    <lineage>
        <taxon>Bacteria</taxon>
        <taxon>Bacillati</taxon>
        <taxon>Actinomycetota</taxon>
        <taxon>Actinomycetes</taxon>
        <taxon>Streptosporangiales</taxon>
        <taxon>Thermomonosporaceae</taxon>
        <taxon>Actinomadura</taxon>
    </lineage>
</organism>
<name>A0ABR7LWK1_9ACTN</name>
<evidence type="ECO:0000313" key="3">
    <source>
        <dbReference type="EMBL" id="MBC6469161.1"/>
    </source>
</evidence>
<dbReference type="Pfam" id="PF14021">
    <property type="entry name" value="TNT"/>
    <property type="match status" value="1"/>
</dbReference>
<reference evidence="3 4" key="1">
    <citation type="submission" date="2020-06" db="EMBL/GenBank/DDBJ databases">
        <title>Actinomadura xiongansis sp. nov., isolated from soil of Baiyangdian.</title>
        <authorList>
            <person name="Zhang X."/>
        </authorList>
    </citation>
    <scope>NUCLEOTIDE SEQUENCE [LARGE SCALE GENOMIC DNA]</scope>
    <source>
        <strain evidence="3 4">HBUM206468</strain>
    </source>
</reference>
<feature type="region of interest" description="Disordered" evidence="1">
    <location>
        <begin position="162"/>
        <end position="224"/>
    </location>
</feature>